<dbReference type="GO" id="GO:0003924">
    <property type="term" value="F:GTPase activity"/>
    <property type="evidence" value="ECO:0007669"/>
    <property type="project" value="InterPro"/>
</dbReference>
<dbReference type="SMART" id="SM00175">
    <property type="entry name" value="RAB"/>
    <property type="match status" value="1"/>
</dbReference>
<dbReference type="PROSITE" id="PS51419">
    <property type="entry name" value="RAB"/>
    <property type="match status" value="1"/>
</dbReference>
<keyword evidence="5" id="KW-1185">Reference proteome</keyword>
<dbReference type="Pfam" id="PF00071">
    <property type="entry name" value="Ras"/>
    <property type="match status" value="1"/>
</dbReference>
<evidence type="ECO:0000256" key="1">
    <source>
        <dbReference type="ARBA" id="ARBA00022741"/>
    </source>
</evidence>
<dbReference type="InterPro" id="IPR027417">
    <property type="entry name" value="P-loop_NTPase"/>
</dbReference>
<dbReference type="SMART" id="SM00173">
    <property type="entry name" value="RAS"/>
    <property type="match status" value="1"/>
</dbReference>
<proteinExistence type="predicted"/>
<dbReference type="Proteomes" id="UP000663832">
    <property type="component" value="Unassembled WGS sequence"/>
</dbReference>
<dbReference type="PANTHER" id="PTHR47977">
    <property type="entry name" value="RAS-RELATED PROTEIN RAB"/>
    <property type="match status" value="1"/>
</dbReference>
<dbReference type="InterPro" id="IPR001806">
    <property type="entry name" value="Small_GTPase"/>
</dbReference>
<dbReference type="NCBIfam" id="TIGR00231">
    <property type="entry name" value="small_GTP"/>
    <property type="match status" value="1"/>
</dbReference>
<dbReference type="EMBL" id="CAJNOM010000411">
    <property type="protein sequence ID" value="CAF1422425.1"/>
    <property type="molecule type" value="Genomic_DNA"/>
</dbReference>
<dbReference type="SUPFAM" id="SSF52540">
    <property type="entry name" value="P-loop containing nucleoside triphosphate hydrolases"/>
    <property type="match status" value="1"/>
</dbReference>
<organism evidence="4 5">
    <name type="scientific">Adineta steineri</name>
    <dbReference type="NCBI Taxonomy" id="433720"/>
    <lineage>
        <taxon>Eukaryota</taxon>
        <taxon>Metazoa</taxon>
        <taxon>Spiralia</taxon>
        <taxon>Gnathifera</taxon>
        <taxon>Rotifera</taxon>
        <taxon>Eurotatoria</taxon>
        <taxon>Bdelloidea</taxon>
        <taxon>Adinetida</taxon>
        <taxon>Adinetidae</taxon>
        <taxon>Adineta</taxon>
    </lineage>
</organism>
<dbReference type="OrthoDB" id="8954335at2759"/>
<dbReference type="EMBL" id="CAJNOI010000184">
    <property type="protein sequence ID" value="CAF1166204.1"/>
    <property type="molecule type" value="Genomic_DNA"/>
</dbReference>
<dbReference type="AlphaFoldDB" id="A0A815MLZ8"/>
<dbReference type="GO" id="GO:0005525">
    <property type="term" value="F:GTP binding"/>
    <property type="evidence" value="ECO:0007669"/>
    <property type="project" value="UniProtKB-KW"/>
</dbReference>
<dbReference type="InterPro" id="IPR050227">
    <property type="entry name" value="Rab"/>
</dbReference>
<dbReference type="Proteomes" id="UP000663877">
    <property type="component" value="Unassembled WGS sequence"/>
</dbReference>
<dbReference type="FunFam" id="3.40.50.300:FF:001447">
    <property type="entry name" value="Ras-related protein Rab-1B"/>
    <property type="match status" value="1"/>
</dbReference>
<protein>
    <submittedName>
        <fullName evidence="4">Uncharacterized protein</fullName>
    </submittedName>
</protein>
<dbReference type="Gene3D" id="3.40.50.300">
    <property type="entry name" value="P-loop containing nucleotide triphosphate hydrolases"/>
    <property type="match status" value="1"/>
</dbReference>
<evidence type="ECO:0000313" key="3">
    <source>
        <dbReference type="EMBL" id="CAF1166204.1"/>
    </source>
</evidence>
<reference evidence="4" key="1">
    <citation type="submission" date="2021-02" db="EMBL/GenBank/DDBJ databases">
        <authorList>
            <person name="Nowell W R."/>
        </authorList>
    </citation>
    <scope>NUCLEOTIDE SEQUENCE</scope>
</reference>
<sequence length="291" mass="32840">MAIPTPQHAHPYKLLVVGDTDVGKTAFSSVISNLYPGESTIEFSIGYNVRKKAISLNGERIELEIYDSTSAICRDDIIKYFETYVDGIFIIYNATNRESFENAKNWLDEINNHGGKHVMKLIIGNKCDLAGQKAVSFDEADEYGIESNISIFEVSARDLTNVELAFKHMISKIRSNLTPINNNQPDQYEVKIALDLNRIFNVDLNGLFEIFEFSNGVNQHVNDQGVHDGKENESEPYSREEHAIVTHTQIMGDGDVERQILLIQQQIIEEKAKQSNVSSLPEITNQIQKDS</sequence>
<evidence type="ECO:0000313" key="4">
    <source>
        <dbReference type="EMBL" id="CAF1422425.1"/>
    </source>
</evidence>
<accession>A0A815MLZ8</accession>
<comment type="caution">
    <text evidence="4">The sequence shown here is derived from an EMBL/GenBank/DDBJ whole genome shotgun (WGS) entry which is preliminary data.</text>
</comment>
<keyword evidence="1" id="KW-0547">Nucleotide-binding</keyword>
<dbReference type="InterPro" id="IPR005225">
    <property type="entry name" value="Small_GTP-bd"/>
</dbReference>
<evidence type="ECO:0000313" key="5">
    <source>
        <dbReference type="Proteomes" id="UP000663832"/>
    </source>
</evidence>
<keyword evidence="2" id="KW-0342">GTP-binding</keyword>
<dbReference type="PRINTS" id="PR00449">
    <property type="entry name" value="RASTRNSFRMNG"/>
</dbReference>
<name>A0A815MLZ8_9BILA</name>
<dbReference type="SMART" id="SM00174">
    <property type="entry name" value="RHO"/>
    <property type="match status" value="1"/>
</dbReference>
<gene>
    <name evidence="3" type="ORF">BJG266_LOCUS24928</name>
    <name evidence="4" type="ORF">QVE165_LOCUS38355</name>
</gene>
<evidence type="ECO:0000256" key="2">
    <source>
        <dbReference type="ARBA" id="ARBA00023134"/>
    </source>
</evidence>